<evidence type="ECO:0000313" key="1">
    <source>
        <dbReference type="EMBL" id="KAI8536121.1"/>
    </source>
</evidence>
<proteinExistence type="predicted"/>
<comment type="caution">
    <text evidence="1">The sequence shown here is derived from an EMBL/GenBank/DDBJ whole genome shotgun (WGS) entry which is preliminary data.</text>
</comment>
<dbReference type="Proteomes" id="UP001062846">
    <property type="component" value="Chromosome 10"/>
</dbReference>
<keyword evidence="2" id="KW-1185">Reference proteome</keyword>
<evidence type="ECO:0000313" key="2">
    <source>
        <dbReference type="Proteomes" id="UP001062846"/>
    </source>
</evidence>
<dbReference type="EMBL" id="CM046397">
    <property type="protein sequence ID" value="KAI8536121.1"/>
    <property type="molecule type" value="Genomic_DNA"/>
</dbReference>
<accession>A0ACC0M6C9</accession>
<sequence>MQNLYSYLPLSQFRPKTLYLKPNHIPFLSLFSSLSSLTHSPSSISNASLSNFLIETLAISQPQALSISNRFSSRKSLEKPHSVVQFLEQLGFSDAHIRSSVLLSPTILFSSVDETLKPKLQFFQDLGLTGPDLGNFISKHSHFLCDSLEKTVRPCVNIIKKALVNDRNNQDLIWVLRRPYWVTAKPVSRLRCNIAFLESCGIVGPQLAMLLRTRPWLFFLQEPALRNLVSRVVDMGFPIGSRMLVHALFTVSGMSGETFSKKIELFQTFGFSEDECMQMFRKSQHLLGASERKLKFGLEFFLYVIKLERSSLVSWPTCLSYSMGKRIIPRYKVLQLIERKRPLKKEPSLLTYCIIRKRSF</sequence>
<protein>
    <submittedName>
        <fullName evidence="1">Uncharacterized protein</fullName>
    </submittedName>
</protein>
<organism evidence="1 2">
    <name type="scientific">Rhododendron molle</name>
    <name type="common">Chinese azalea</name>
    <name type="synonym">Azalea mollis</name>
    <dbReference type="NCBI Taxonomy" id="49168"/>
    <lineage>
        <taxon>Eukaryota</taxon>
        <taxon>Viridiplantae</taxon>
        <taxon>Streptophyta</taxon>
        <taxon>Embryophyta</taxon>
        <taxon>Tracheophyta</taxon>
        <taxon>Spermatophyta</taxon>
        <taxon>Magnoliopsida</taxon>
        <taxon>eudicotyledons</taxon>
        <taxon>Gunneridae</taxon>
        <taxon>Pentapetalae</taxon>
        <taxon>asterids</taxon>
        <taxon>Ericales</taxon>
        <taxon>Ericaceae</taxon>
        <taxon>Ericoideae</taxon>
        <taxon>Rhodoreae</taxon>
        <taxon>Rhododendron</taxon>
    </lineage>
</organism>
<reference evidence="1" key="1">
    <citation type="submission" date="2022-02" db="EMBL/GenBank/DDBJ databases">
        <title>Plant Genome Project.</title>
        <authorList>
            <person name="Zhang R.-G."/>
        </authorList>
    </citation>
    <scope>NUCLEOTIDE SEQUENCE</scope>
    <source>
        <strain evidence="1">AT1</strain>
    </source>
</reference>
<name>A0ACC0M6C9_RHOML</name>
<gene>
    <name evidence="1" type="ORF">RHMOL_Rhmol10G0231700</name>
</gene>